<evidence type="ECO:0000313" key="2">
    <source>
        <dbReference type="Proteomes" id="UP000236291"/>
    </source>
</evidence>
<dbReference type="AlphaFoldDB" id="A0A2K3KZR7"/>
<reference evidence="1 2" key="2">
    <citation type="journal article" date="2017" name="Front. Plant Sci.">
        <title>Gene Classification and Mining of Molecular Markers Useful in Red Clover (Trifolium pratense) Breeding.</title>
        <authorList>
            <person name="Istvanek J."/>
            <person name="Dluhosova J."/>
            <person name="Dluhos P."/>
            <person name="Patkova L."/>
            <person name="Nedelnik J."/>
            <person name="Repkova J."/>
        </authorList>
    </citation>
    <scope>NUCLEOTIDE SEQUENCE [LARGE SCALE GENOMIC DNA]</scope>
    <source>
        <strain evidence="2">cv. Tatra</strain>
        <tissue evidence="1">Young leaves</tissue>
    </source>
</reference>
<protein>
    <submittedName>
        <fullName evidence="1">UDP-glucose 4-epimerase</fullName>
    </submittedName>
</protein>
<evidence type="ECO:0000313" key="1">
    <source>
        <dbReference type="EMBL" id="PNX71776.1"/>
    </source>
</evidence>
<dbReference type="Proteomes" id="UP000236291">
    <property type="component" value="Unassembled WGS sequence"/>
</dbReference>
<proteinExistence type="predicted"/>
<dbReference type="STRING" id="57577.A0A2K3KZR7"/>
<gene>
    <name evidence="1" type="ORF">L195_g027661</name>
</gene>
<name>A0A2K3KZR7_TRIPR</name>
<accession>A0A2K3KZR7</accession>
<comment type="caution">
    <text evidence="1">The sequence shown here is derived from an EMBL/GenBank/DDBJ whole genome shotgun (WGS) entry which is preliminary data.</text>
</comment>
<organism evidence="1 2">
    <name type="scientific">Trifolium pratense</name>
    <name type="common">Red clover</name>
    <dbReference type="NCBI Taxonomy" id="57577"/>
    <lineage>
        <taxon>Eukaryota</taxon>
        <taxon>Viridiplantae</taxon>
        <taxon>Streptophyta</taxon>
        <taxon>Embryophyta</taxon>
        <taxon>Tracheophyta</taxon>
        <taxon>Spermatophyta</taxon>
        <taxon>Magnoliopsida</taxon>
        <taxon>eudicotyledons</taxon>
        <taxon>Gunneridae</taxon>
        <taxon>Pentapetalae</taxon>
        <taxon>rosids</taxon>
        <taxon>fabids</taxon>
        <taxon>Fabales</taxon>
        <taxon>Fabaceae</taxon>
        <taxon>Papilionoideae</taxon>
        <taxon>50 kb inversion clade</taxon>
        <taxon>NPAAA clade</taxon>
        <taxon>Hologalegina</taxon>
        <taxon>IRL clade</taxon>
        <taxon>Trifolieae</taxon>
        <taxon>Trifolium</taxon>
    </lineage>
</organism>
<sequence>MTEMEWRNVWQRYFNLVEAYKSGRIGEDFRGILNNLMPDRKQQLHCRSTTFMVMFIQLKNGTLVCKINFETLVVSFGF</sequence>
<reference evidence="1 2" key="1">
    <citation type="journal article" date="2014" name="Am. J. Bot.">
        <title>Genome assembly and annotation for red clover (Trifolium pratense; Fabaceae).</title>
        <authorList>
            <person name="Istvanek J."/>
            <person name="Jaros M."/>
            <person name="Krenek A."/>
            <person name="Repkova J."/>
        </authorList>
    </citation>
    <scope>NUCLEOTIDE SEQUENCE [LARGE SCALE GENOMIC DNA]</scope>
    <source>
        <strain evidence="2">cv. Tatra</strain>
        <tissue evidence="1">Young leaves</tissue>
    </source>
</reference>
<dbReference type="Gene3D" id="3.90.25.10">
    <property type="entry name" value="UDP-galactose 4-epimerase, domain 1"/>
    <property type="match status" value="1"/>
</dbReference>
<dbReference type="EMBL" id="ASHM01023776">
    <property type="protein sequence ID" value="PNX71776.1"/>
    <property type="molecule type" value="Genomic_DNA"/>
</dbReference>
<dbReference type="Gene3D" id="3.40.50.720">
    <property type="entry name" value="NAD(P)-binding Rossmann-like Domain"/>
    <property type="match status" value="1"/>
</dbReference>